<proteinExistence type="predicted"/>
<dbReference type="PANTHER" id="PTHR47354">
    <property type="entry name" value="NADH OXIDOREDUCTASE HCR"/>
    <property type="match status" value="1"/>
</dbReference>
<dbReference type="InterPro" id="IPR008333">
    <property type="entry name" value="Cbr1-like_FAD-bd_dom"/>
</dbReference>
<dbReference type="InterPro" id="IPR039261">
    <property type="entry name" value="FNR_nucleotide-bd"/>
</dbReference>
<dbReference type="InterPro" id="IPR012675">
    <property type="entry name" value="Beta-grasp_dom_sf"/>
</dbReference>
<evidence type="ECO:0008006" key="5">
    <source>
        <dbReference type="Google" id="ProtNLM"/>
    </source>
</evidence>
<dbReference type="PROSITE" id="PS51384">
    <property type="entry name" value="FAD_FR"/>
    <property type="match status" value="1"/>
</dbReference>
<evidence type="ECO:0000259" key="1">
    <source>
        <dbReference type="PROSITE" id="PS51085"/>
    </source>
</evidence>
<dbReference type="Pfam" id="PF00970">
    <property type="entry name" value="FAD_binding_6"/>
    <property type="match status" value="1"/>
</dbReference>
<organism evidence="3 4">
    <name type="scientific">Pseudomonas fulva</name>
    <dbReference type="NCBI Taxonomy" id="47880"/>
    <lineage>
        <taxon>Bacteria</taxon>
        <taxon>Pseudomonadati</taxon>
        <taxon>Pseudomonadota</taxon>
        <taxon>Gammaproteobacteria</taxon>
        <taxon>Pseudomonadales</taxon>
        <taxon>Pseudomonadaceae</taxon>
        <taxon>Pseudomonas</taxon>
    </lineage>
</organism>
<dbReference type="InterPro" id="IPR017938">
    <property type="entry name" value="Riboflavin_synthase-like_b-brl"/>
</dbReference>
<sequence length="312" mass="34125">MPDLLVGERRVSVDPASNLLDSLLGAGIAVPYSCRAGSCQACLVRCLAGEPLDAKPEALDPARREQGWRLACQCRVIDDLQIQLFDPGRDGIPARIQACDWLSEHVLRLRLLPQQAMRYRAGQHLLLWTADGIARPYSLASLPQEDSFLEFHVDCRQPGAFSDAARQFRVGEPLRLGTLSGGALHYDPDWQARPLWLLGVGTGLAPLYAILREALRQAHQGPIRVMHVARSTREHYLAGSLLELAARHPAIQLDLIEAAALPDALAALRPGSRQTIVLACGGPDSVDAIARRLYLAGLPRSQLFSDLFLPHA</sequence>
<dbReference type="SUPFAM" id="SSF54292">
    <property type="entry name" value="2Fe-2S ferredoxin-like"/>
    <property type="match status" value="1"/>
</dbReference>
<dbReference type="InterPro" id="IPR001433">
    <property type="entry name" value="OxRdtase_FAD/NAD-bd"/>
</dbReference>
<evidence type="ECO:0000313" key="3">
    <source>
        <dbReference type="EMBL" id="KIQ06452.1"/>
    </source>
</evidence>
<dbReference type="SUPFAM" id="SSF63380">
    <property type="entry name" value="Riboflavin synthase domain-like"/>
    <property type="match status" value="1"/>
</dbReference>
<dbReference type="Gene3D" id="3.10.20.30">
    <property type="match status" value="1"/>
</dbReference>
<dbReference type="RefSeq" id="WP_042552058.1">
    <property type="nucleotide sequence ID" value="NZ_JXQW01000002.1"/>
</dbReference>
<gene>
    <name evidence="3" type="ORF">RU08_01735</name>
</gene>
<evidence type="ECO:0000313" key="4">
    <source>
        <dbReference type="Proteomes" id="UP000032068"/>
    </source>
</evidence>
<dbReference type="InterPro" id="IPR050415">
    <property type="entry name" value="MRET"/>
</dbReference>
<dbReference type="Gene3D" id="3.40.50.80">
    <property type="entry name" value="Nucleotide-binding domain of ferredoxin-NADP reductase (FNR) module"/>
    <property type="match status" value="1"/>
</dbReference>
<dbReference type="CDD" id="cd00207">
    <property type="entry name" value="fer2"/>
    <property type="match status" value="1"/>
</dbReference>
<dbReference type="InterPro" id="IPR017927">
    <property type="entry name" value="FAD-bd_FR_type"/>
</dbReference>
<protein>
    <recommendedName>
        <fullName evidence="5">Iron-sulfur-binding ferredoxin reductase</fullName>
    </recommendedName>
</protein>
<dbReference type="InterPro" id="IPR036010">
    <property type="entry name" value="2Fe-2S_ferredoxin-like_sf"/>
</dbReference>
<dbReference type="OrthoDB" id="9806195at2"/>
<dbReference type="Pfam" id="PF00175">
    <property type="entry name" value="NAD_binding_1"/>
    <property type="match status" value="1"/>
</dbReference>
<dbReference type="SUPFAM" id="SSF52343">
    <property type="entry name" value="Ferredoxin reductase-like, C-terminal NADP-linked domain"/>
    <property type="match status" value="1"/>
</dbReference>
<dbReference type="EMBL" id="JXQW01000002">
    <property type="protein sequence ID" value="KIQ06452.1"/>
    <property type="molecule type" value="Genomic_DNA"/>
</dbReference>
<accession>A0A0D0L1T2</accession>
<dbReference type="Proteomes" id="UP000032068">
    <property type="component" value="Unassembled WGS sequence"/>
</dbReference>
<dbReference type="NCBIfam" id="NF004317">
    <property type="entry name" value="PRK05713.1"/>
    <property type="match status" value="1"/>
</dbReference>
<dbReference type="PROSITE" id="PS51085">
    <property type="entry name" value="2FE2S_FER_2"/>
    <property type="match status" value="1"/>
</dbReference>
<dbReference type="Gene3D" id="2.40.30.10">
    <property type="entry name" value="Translation factors"/>
    <property type="match status" value="1"/>
</dbReference>
<dbReference type="AlphaFoldDB" id="A0A0D0L1T2"/>
<dbReference type="Pfam" id="PF00111">
    <property type="entry name" value="Fer2"/>
    <property type="match status" value="1"/>
</dbReference>
<name>A0A0D0L1T2_9PSED</name>
<evidence type="ECO:0000259" key="2">
    <source>
        <dbReference type="PROSITE" id="PS51384"/>
    </source>
</evidence>
<reference evidence="3 4" key="1">
    <citation type="submission" date="2014-12" db="EMBL/GenBank/DDBJ databases">
        <title>16Stimator: statistical estimation of ribosomal gene copy numbers from draft genome assemblies.</title>
        <authorList>
            <person name="Perisin M.A."/>
            <person name="Vetter M."/>
            <person name="Gilbert J.A."/>
            <person name="Bergelson J."/>
        </authorList>
    </citation>
    <scope>NUCLEOTIDE SEQUENCE [LARGE SCALE GENOMIC DNA]</scope>
    <source>
        <strain evidence="3 4">MEJ086</strain>
    </source>
</reference>
<dbReference type="PANTHER" id="PTHR47354:SF3">
    <property type="entry name" value="OXIDOREDUCTASE-RELATED"/>
    <property type="match status" value="1"/>
</dbReference>
<dbReference type="InterPro" id="IPR001041">
    <property type="entry name" value="2Fe-2S_ferredoxin-type"/>
</dbReference>
<dbReference type="GO" id="GO:0051536">
    <property type="term" value="F:iron-sulfur cluster binding"/>
    <property type="evidence" value="ECO:0007669"/>
    <property type="project" value="InterPro"/>
</dbReference>
<feature type="domain" description="2Fe-2S ferredoxin-type" evidence="1">
    <location>
        <begin position="1"/>
        <end position="88"/>
    </location>
</feature>
<dbReference type="GO" id="GO:0016491">
    <property type="term" value="F:oxidoreductase activity"/>
    <property type="evidence" value="ECO:0007669"/>
    <property type="project" value="InterPro"/>
</dbReference>
<comment type="caution">
    <text evidence="3">The sequence shown here is derived from an EMBL/GenBank/DDBJ whole genome shotgun (WGS) entry which is preliminary data.</text>
</comment>
<feature type="domain" description="FAD-binding FR-type" evidence="2">
    <location>
        <begin position="89"/>
        <end position="187"/>
    </location>
</feature>